<proteinExistence type="predicted"/>
<dbReference type="InterPro" id="IPR000679">
    <property type="entry name" value="Znf_GATA"/>
</dbReference>
<dbReference type="OrthoDB" id="539213at2759"/>
<feature type="compositionally biased region" description="Low complexity" evidence="3">
    <location>
        <begin position="23"/>
        <end position="34"/>
    </location>
</feature>
<dbReference type="SMART" id="SM00290">
    <property type="entry name" value="ZnF_UBP"/>
    <property type="match status" value="1"/>
</dbReference>
<feature type="region of interest" description="Disordered" evidence="3">
    <location>
        <begin position="626"/>
        <end position="684"/>
    </location>
</feature>
<feature type="domain" description="UBP-type" evidence="5">
    <location>
        <begin position="123"/>
        <end position="262"/>
    </location>
</feature>
<dbReference type="SMART" id="SM00248">
    <property type="entry name" value="ANK"/>
    <property type="match status" value="3"/>
</dbReference>
<protein>
    <submittedName>
        <fullName evidence="6">Ankyrin repeat domain protein</fullName>
    </submittedName>
</protein>
<name>A0A9K3KBJ5_9STRA</name>
<dbReference type="GO" id="GO:0043565">
    <property type="term" value="F:sequence-specific DNA binding"/>
    <property type="evidence" value="ECO:0007669"/>
    <property type="project" value="InterPro"/>
</dbReference>
<evidence type="ECO:0000259" key="5">
    <source>
        <dbReference type="PROSITE" id="PS50271"/>
    </source>
</evidence>
<dbReference type="Pfam" id="PF12796">
    <property type="entry name" value="Ank_2"/>
    <property type="match status" value="1"/>
</dbReference>
<dbReference type="AlphaFoldDB" id="A0A9K3KBJ5"/>
<keyword evidence="7" id="KW-1185">Reference proteome</keyword>
<accession>A0A9K3KBJ5</accession>
<evidence type="ECO:0000256" key="1">
    <source>
        <dbReference type="PROSITE-ProRule" id="PRU00023"/>
    </source>
</evidence>
<keyword evidence="2" id="KW-0862">Zinc</keyword>
<sequence length="714" mass="77585">MSSQEDDDNKSDNIGSNGDNIPSAAAAAASSSSSMGDHDDMTMAQALQMVETLTSLFGFSYEAANEAVNVIGSVDLQACCDYILDQGLGVDGGGAVAPKDDCPHLQHAMHISSSDISSDVFIRPCCYYNDTNQNDDGLDDKKKMSMMTTTTSSSSSTTDPNVSGKPTEARLKDEIDESTGVCPMGENWMCLTCGDLYCSRYVNGHGLCHWKETAVTASDKNGHCVLVSLTDLSVWCNVCGAYLVHQSLQPVVRRLQKIKFPEDEKRGNDEPASKPVKSAEKIILMRDLLEIPIAAASLVPKGNVPTTRHRPITLPSFASTSRPVRQCPCKLLPRSFSSFTAAEYGDLYTLARIGPAIARRRDEFGYTPLHLASQNNHVAATALLLQLGCHVDGLVVQHEDGPDAESIVSSCGATPLHRAAFSGATAAMKILLEWNNTQPNNNSLTHPFQQRCCDLLAKDTSFGDEATPLHKAAAGGRYLAIQLLLDVLRRRPVSNFPTDTSLLDSALQSKDKMGRTPLDVAQHYLSIHDSERHAVARWDEVAGGPPDWSKCVQLLEDAERRTAIDSVTCQSGTKNEIDPTPKIPQHLTSGVNACMDCENNGQCFTKSWEDAFQKALLGSAGQVWESAKRDQQQQEKELKEEESLLEPKNAQNNIEADEPKHDGQGKDDSCTTLQPKSEISRDGSMGLSCANCRTTAIALYVQSHSNQLVCKRCL</sequence>
<dbReference type="PANTHER" id="PTHR47665">
    <property type="entry name" value="HISTONE DEACETYLASE-LIKE PROTEIN"/>
    <property type="match status" value="1"/>
</dbReference>
<dbReference type="PROSITE" id="PS50088">
    <property type="entry name" value="ANK_REPEAT"/>
    <property type="match status" value="1"/>
</dbReference>
<dbReference type="PROSITE" id="PS50297">
    <property type="entry name" value="ANK_REP_REGION"/>
    <property type="match status" value="1"/>
</dbReference>
<evidence type="ECO:0000259" key="4">
    <source>
        <dbReference type="PROSITE" id="PS50114"/>
    </source>
</evidence>
<feature type="compositionally biased region" description="Basic and acidic residues" evidence="3">
    <location>
        <begin position="657"/>
        <end position="669"/>
    </location>
</feature>
<comment type="caution">
    <text evidence="6">The sequence shown here is derived from an EMBL/GenBank/DDBJ whole genome shotgun (WGS) entry which is preliminary data.</text>
</comment>
<dbReference type="PANTHER" id="PTHR47665:SF1">
    <property type="entry name" value="HISTONE DEACETYLASE-LIKE PROTEIN"/>
    <property type="match status" value="1"/>
</dbReference>
<feature type="domain" description="GATA-type" evidence="4">
    <location>
        <begin position="683"/>
        <end position="714"/>
    </location>
</feature>
<dbReference type="EMBL" id="JAGRRH010000027">
    <property type="protein sequence ID" value="KAG7340537.1"/>
    <property type="molecule type" value="Genomic_DNA"/>
</dbReference>
<evidence type="ECO:0000313" key="7">
    <source>
        <dbReference type="Proteomes" id="UP000693970"/>
    </source>
</evidence>
<dbReference type="PROSITE" id="PS50271">
    <property type="entry name" value="ZF_UBP"/>
    <property type="match status" value="1"/>
</dbReference>
<dbReference type="InterPro" id="IPR002110">
    <property type="entry name" value="Ankyrin_rpt"/>
</dbReference>
<feature type="compositionally biased region" description="Low complexity" evidence="3">
    <location>
        <begin position="145"/>
        <end position="159"/>
    </location>
</feature>
<keyword evidence="2" id="KW-0863">Zinc-finger</keyword>
<feature type="region of interest" description="Disordered" evidence="3">
    <location>
        <begin position="138"/>
        <end position="167"/>
    </location>
</feature>
<dbReference type="GO" id="GO:0006355">
    <property type="term" value="P:regulation of DNA-templated transcription"/>
    <property type="evidence" value="ECO:0007669"/>
    <property type="project" value="InterPro"/>
</dbReference>
<evidence type="ECO:0000256" key="2">
    <source>
        <dbReference type="PROSITE-ProRule" id="PRU00502"/>
    </source>
</evidence>
<reference evidence="6" key="1">
    <citation type="journal article" date="2021" name="Sci. Rep.">
        <title>Diploid genomic architecture of Nitzschia inconspicua, an elite biomass production diatom.</title>
        <authorList>
            <person name="Oliver A."/>
            <person name="Podell S."/>
            <person name="Pinowska A."/>
            <person name="Traller J.C."/>
            <person name="Smith S.R."/>
            <person name="McClure R."/>
            <person name="Beliaev A."/>
            <person name="Bohutskyi P."/>
            <person name="Hill E.A."/>
            <person name="Rabines A."/>
            <person name="Zheng H."/>
            <person name="Allen L.Z."/>
            <person name="Kuo A."/>
            <person name="Grigoriev I.V."/>
            <person name="Allen A.E."/>
            <person name="Hazlebeck D."/>
            <person name="Allen E.E."/>
        </authorList>
    </citation>
    <scope>NUCLEOTIDE SEQUENCE</scope>
    <source>
        <strain evidence="6">Hildebrandi</strain>
    </source>
</reference>
<feature type="compositionally biased region" description="Basic and acidic residues" evidence="3">
    <location>
        <begin position="626"/>
        <end position="642"/>
    </location>
</feature>
<feature type="region of interest" description="Disordered" evidence="3">
    <location>
        <begin position="1"/>
        <end position="39"/>
    </location>
</feature>
<keyword evidence="1" id="KW-0040">ANK repeat</keyword>
<dbReference type="Pfam" id="PF02148">
    <property type="entry name" value="zf-UBP"/>
    <property type="match status" value="1"/>
</dbReference>
<evidence type="ECO:0000256" key="3">
    <source>
        <dbReference type="SAM" id="MobiDB-lite"/>
    </source>
</evidence>
<dbReference type="Proteomes" id="UP000693970">
    <property type="component" value="Unassembled WGS sequence"/>
</dbReference>
<evidence type="ECO:0000313" key="6">
    <source>
        <dbReference type="EMBL" id="KAG7340537.1"/>
    </source>
</evidence>
<keyword evidence="2" id="KW-0479">Metal-binding</keyword>
<dbReference type="GO" id="GO:0008270">
    <property type="term" value="F:zinc ion binding"/>
    <property type="evidence" value="ECO:0007669"/>
    <property type="project" value="UniProtKB-KW"/>
</dbReference>
<reference evidence="6" key="2">
    <citation type="submission" date="2021-04" db="EMBL/GenBank/DDBJ databases">
        <authorList>
            <person name="Podell S."/>
        </authorList>
    </citation>
    <scope>NUCLEOTIDE SEQUENCE</scope>
    <source>
        <strain evidence="6">Hildebrandi</strain>
    </source>
</reference>
<gene>
    <name evidence="6" type="ORF">IV203_024080</name>
</gene>
<feature type="repeat" description="ANK" evidence="1">
    <location>
        <begin position="364"/>
        <end position="392"/>
    </location>
</feature>
<organism evidence="6 7">
    <name type="scientific">Nitzschia inconspicua</name>
    <dbReference type="NCBI Taxonomy" id="303405"/>
    <lineage>
        <taxon>Eukaryota</taxon>
        <taxon>Sar</taxon>
        <taxon>Stramenopiles</taxon>
        <taxon>Ochrophyta</taxon>
        <taxon>Bacillariophyta</taxon>
        <taxon>Bacillariophyceae</taxon>
        <taxon>Bacillariophycidae</taxon>
        <taxon>Bacillariales</taxon>
        <taxon>Bacillariaceae</taxon>
        <taxon>Nitzschia</taxon>
    </lineage>
</organism>
<dbReference type="PROSITE" id="PS50114">
    <property type="entry name" value="GATA_ZN_FINGER_2"/>
    <property type="match status" value="1"/>
</dbReference>
<dbReference type="InterPro" id="IPR001607">
    <property type="entry name" value="Znf_UBP"/>
</dbReference>